<keyword evidence="1" id="KW-0732">Signal</keyword>
<evidence type="ECO:0000256" key="1">
    <source>
        <dbReference type="SAM" id="SignalP"/>
    </source>
</evidence>
<name>A0A4P6X0Z5_HYDPS</name>
<dbReference type="RefSeq" id="WP_066157845.1">
    <property type="nucleotide sequence ID" value="NZ_CP037867.1"/>
</dbReference>
<protein>
    <recommendedName>
        <fullName evidence="4">Secreted protein</fullName>
    </recommendedName>
</protein>
<reference evidence="2 3" key="1">
    <citation type="submission" date="2019-03" db="EMBL/GenBank/DDBJ databases">
        <authorList>
            <person name="Sebastian G."/>
            <person name="Baumann P."/>
            <person name="Ruckert C."/>
            <person name="Kalinowski J."/>
            <person name="Nebel B."/>
            <person name="Takors R."/>
            <person name="Blombach B."/>
        </authorList>
    </citation>
    <scope>NUCLEOTIDE SEQUENCE [LARGE SCALE GENOMIC DNA]</scope>
    <source>
        <strain evidence="2 3">DSM 1084</strain>
    </source>
</reference>
<dbReference type="AlphaFoldDB" id="A0A4P6X0Z5"/>
<proteinExistence type="predicted"/>
<evidence type="ECO:0000313" key="3">
    <source>
        <dbReference type="Proteomes" id="UP000293912"/>
    </source>
</evidence>
<dbReference type="KEGG" id="hpse:HPF_18550"/>
<gene>
    <name evidence="2" type="ORF">HPF_18550</name>
</gene>
<evidence type="ECO:0000313" key="2">
    <source>
        <dbReference type="EMBL" id="QBM29700.1"/>
    </source>
</evidence>
<feature type="chain" id="PRO_5020576460" description="Secreted protein" evidence="1">
    <location>
        <begin position="23"/>
        <end position="134"/>
    </location>
</feature>
<keyword evidence="3" id="KW-1185">Reference proteome</keyword>
<feature type="signal peptide" evidence="1">
    <location>
        <begin position="1"/>
        <end position="22"/>
    </location>
</feature>
<dbReference type="EMBL" id="CP037867">
    <property type="protein sequence ID" value="QBM29700.1"/>
    <property type="molecule type" value="Genomic_DNA"/>
</dbReference>
<sequence precursor="true">MNALACSVFSVALCGSLVPAWAAGDRPSVQAQYQADRQACLLLTDPVARQDCLREAGAVRQEALQGQRAPTPDAATLTRNALVRCQVHPAGTERDMCERMVRGEGRVQGDVASGGVLRELTVTVPAPTPVDAAR</sequence>
<dbReference type="Proteomes" id="UP000293912">
    <property type="component" value="Chromosome"/>
</dbReference>
<accession>A0A4P6X0Z5</accession>
<organism evidence="2 3">
    <name type="scientific">Hydrogenophaga pseudoflava</name>
    <name type="common">Pseudomonas carboxydoflava</name>
    <dbReference type="NCBI Taxonomy" id="47421"/>
    <lineage>
        <taxon>Bacteria</taxon>
        <taxon>Pseudomonadati</taxon>
        <taxon>Pseudomonadota</taxon>
        <taxon>Betaproteobacteria</taxon>
        <taxon>Burkholderiales</taxon>
        <taxon>Comamonadaceae</taxon>
        <taxon>Hydrogenophaga</taxon>
    </lineage>
</organism>
<evidence type="ECO:0008006" key="4">
    <source>
        <dbReference type="Google" id="ProtNLM"/>
    </source>
</evidence>